<dbReference type="EMBL" id="MWWX01000002">
    <property type="protein sequence ID" value="OZG63198.1"/>
    <property type="molecule type" value="Genomic_DNA"/>
</dbReference>
<feature type="domain" description="MBG" evidence="3">
    <location>
        <begin position="569"/>
        <end position="654"/>
    </location>
</feature>
<organism evidence="4 5">
    <name type="scientific">Bifidobacterium lemurum</name>
    <dbReference type="NCBI Taxonomy" id="1603886"/>
    <lineage>
        <taxon>Bacteria</taxon>
        <taxon>Bacillati</taxon>
        <taxon>Actinomycetota</taxon>
        <taxon>Actinomycetes</taxon>
        <taxon>Bifidobacteriales</taxon>
        <taxon>Bifidobacteriaceae</taxon>
        <taxon>Bifidobacterium</taxon>
    </lineage>
</organism>
<keyword evidence="1" id="KW-0812">Transmembrane</keyword>
<comment type="caution">
    <text evidence="4">The sequence shown here is derived from an EMBL/GenBank/DDBJ whole genome shotgun (WGS) entry which is preliminary data.</text>
</comment>
<evidence type="ECO:0000313" key="5">
    <source>
        <dbReference type="Proteomes" id="UP000216352"/>
    </source>
</evidence>
<dbReference type="Pfam" id="PF18889">
    <property type="entry name" value="Beta_helix_3"/>
    <property type="match status" value="5"/>
</dbReference>
<dbReference type="Pfam" id="PF18676">
    <property type="entry name" value="MBG_2"/>
    <property type="match status" value="1"/>
</dbReference>
<sequence length="703" mass="69406">MMEALRKPGQKFVLLALLMAFATFAAVFALGVFSAPAQAQDMKVVRGAFTLSTTDEGGLVENTDYRYEGTTLTITTEKPVTVGMSDAAKEEIEYLDANGFVEKAAHGTTTDNIVVAVAENETAHVTFDNVVIDQSDNGSAAVLVQSGSLDLTTLEGTSVLKSGERYAGLHNQEQPLSISCDGFLNTSGGESAAGIGGGYGGSGSNIRISSGYWVVARGGVFAAGIGGGEGGSGSDIEISGGQVSAWGGALASGIGGGYGGSGSNIRISCVQVGAFGGSYAAGIGGGYGRPGSNIRILDGVVIARGGVSGAGVGGGFGGPGSNIVVSGGSLYAVGGDRNEGPYGGAAGIGGGYRASGSTSVVISGGEVDATGGLYAAGIGGGYETAGSVGIEISGGQITANAGEDADAAIGDGLNKQGDPAEVSIIGGVFADGTSDDPSLATEVYGLAPAEGYVVYANDDESSNGAYPLAVGRDPVLSLKDSVVYSGSAVSVSDVASVSDDAAADGVEVSVRYRPVDADGDAWTDGTPSAAGVYEVQMSAGSAEYAAGADGARWAAVTRTGTFTVERRSLTVTADDIGVVYGADVPVYSVTVEGWAGGDGDSLGQTLLAALAFDCGYAKGSPVTAAGYTVTPKWADGEPAALSNYAVEFKPGILTVSPVGDGNGSGDKSQEDLTKTGAGVTVPLVAVAVLTVLGLAGVALRRRG</sequence>
<proteinExistence type="predicted"/>
<dbReference type="Proteomes" id="UP000216352">
    <property type="component" value="Unassembled WGS sequence"/>
</dbReference>
<accession>A0A261FVP7</accession>
<feature type="transmembrane region" description="Helical" evidence="1">
    <location>
        <begin position="677"/>
        <end position="699"/>
    </location>
</feature>
<name>A0A261FVP7_9BIFI</name>
<feature type="signal peptide" evidence="2">
    <location>
        <begin position="1"/>
        <end position="39"/>
    </location>
</feature>
<gene>
    <name evidence="4" type="ORF">BLEM_0463</name>
</gene>
<protein>
    <submittedName>
        <fullName evidence="4">LPXTG-motif cell wall anchor domain-containing protein</fullName>
    </submittedName>
</protein>
<dbReference type="STRING" id="1603886.GCA_001895165_00980"/>
<evidence type="ECO:0000256" key="2">
    <source>
        <dbReference type="SAM" id="SignalP"/>
    </source>
</evidence>
<evidence type="ECO:0000256" key="1">
    <source>
        <dbReference type="SAM" id="Phobius"/>
    </source>
</evidence>
<dbReference type="InterPro" id="IPR041286">
    <property type="entry name" value="MBG_2"/>
</dbReference>
<reference evidence="4 5" key="1">
    <citation type="journal article" date="2017" name="BMC Genomics">
        <title>Comparative genomic and phylogenomic analyses of the Bifidobacteriaceae family.</title>
        <authorList>
            <person name="Lugli G.A."/>
            <person name="Milani C."/>
            <person name="Turroni F."/>
            <person name="Duranti S."/>
            <person name="Mancabelli L."/>
            <person name="Mangifesta M."/>
            <person name="Ferrario C."/>
            <person name="Modesto M."/>
            <person name="Mattarelli P."/>
            <person name="Jiri K."/>
            <person name="van Sinderen D."/>
            <person name="Ventura M."/>
        </authorList>
    </citation>
    <scope>NUCLEOTIDE SEQUENCE [LARGE SCALE GENOMIC DNA]</scope>
    <source>
        <strain evidence="4 5">DSM 28807</strain>
    </source>
</reference>
<dbReference type="OrthoDB" id="3242453at2"/>
<dbReference type="RefSeq" id="WP_072725037.1">
    <property type="nucleotide sequence ID" value="NZ_BDIS01000011.1"/>
</dbReference>
<keyword evidence="1" id="KW-1133">Transmembrane helix</keyword>
<evidence type="ECO:0000313" key="4">
    <source>
        <dbReference type="EMBL" id="OZG63198.1"/>
    </source>
</evidence>
<keyword evidence="1" id="KW-0472">Membrane</keyword>
<keyword evidence="5" id="KW-1185">Reference proteome</keyword>
<evidence type="ECO:0000259" key="3">
    <source>
        <dbReference type="Pfam" id="PF18676"/>
    </source>
</evidence>
<feature type="chain" id="PRO_5043153391" evidence="2">
    <location>
        <begin position="40"/>
        <end position="703"/>
    </location>
</feature>
<dbReference type="AlphaFoldDB" id="A0A261FVP7"/>
<keyword evidence="2" id="KW-0732">Signal</keyword>